<evidence type="ECO:0008006" key="4">
    <source>
        <dbReference type="Google" id="ProtNLM"/>
    </source>
</evidence>
<gene>
    <name evidence="2" type="ORF">QSG27_27085</name>
</gene>
<feature type="transmembrane region" description="Helical" evidence="1">
    <location>
        <begin position="207"/>
        <end position="228"/>
    </location>
</feature>
<comment type="caution">
    <text evidence="2">The sequence shown here is derived from an EMBL/GenBank/DDBJ whole genome shotgun (WGS) entry which is preliminary data.</text>
</comment>
<feature type="transmembrane region" description="Helical" evidence="1">
    <location>
        <begin position="132"/>
        <end position="152"/>
    </location>
</feature>
<name>A0ABU0WQ69_9PROT</name>
<feature type="transmembrane region" description="Helical" evidence="1">
    <location>
        <begin position="164"/>
        <end position="186"/>
    </location>
</feature>
<dbReference type="RefSeq" id="WP_306711701.1">
    <property type="nucleotide sequence ID" value="NZ_JAUJFI010000238.1"/>
</dbReference>
<evidence type="ECO:0000313" key="3">
    <source>
        <dbReference type="Proteomes" id="UP001227317"/>
    </source>
</evidence>
<feature type="transmembrane region" description="Helical" evidence="1">
    <location>
        <begin position="68"/>
        <end position="87"/>
    </location>
</feature>
<dbReference type="EMBL" id="JAUJFI010000238">
    <property type="protein sequence ID" value="MDQ2106386.1"/>
    <property type="molecule type" value="Genomic_DNA"/>
</dbReference>
<protein>
    <recommendedName>
        <fullName evidence="4">DUF3159 domain-containing protein</fullName>
    </recommendedName>
</protein>
<sequence length="291" mass="30878">MDAPPLPFPVTPAILQDGRFVLSRMVLGTAAASWMLASPVLGMLPPFVLAVIPVVAALALVAGRFDLLAKLAAAGAFVVGALGWWIARGPGGDVTVALVSALPAGWLIWYVLHLLREDDRAGLWNAPHAVSAAMACCAVIACGAWSVALWALREGGHAELYGLQVALLWVWMLASLWCANTGYPALKAMRERFGAGSAPHDRLQSQEGVALFGVWFAPWALGAATLFIDVAGRGPFDHLLHPERTMPLWVSAIPLVVGLSALNALRVLHALLTAPRLAADAPRDAMLEEDR</sequence>
<proteinExistence type="predicted"/>
<keyword evidence="1" id="KW-0472">Membrane</keyword>
<evidence type="ECO:0000313" key="2">
    <source>
        <dbReference type="EMBL" id="MDQ2106386.1"/>
    </source>
</evidence>
<accession>A0ABU0WQ69</accession>
<feature type="transmembrane region" description="Helical" evidence="1">
    <location>
        <begin position="248"/>
        <end position="268"/>
    </location>
</feature>
<evidence type="ECO:0000256" key="1">
    <source>
        <dbReference type="SAM" id="Phobius"/>
    </source>
</evidence>
<keyword evidence="1" id="KW-0812">Transmembrane</keyword>
<keyword evidence="3" id="KW-1185">Reference proteome</keyword>
<keyword evidence="1" id="KW-1133">Transmembrane helix</keyword>
<organism evidence="2 3">
    <name type="scientific">Azospirillum isscasi</name>
    <dbReference type="NCBI Taxonomy" id="3053926"/>
    <lineage>
        <taxon>Bacteria</taxon>
        <taxon>Pseudomonadati</taxon>
        <taxon>Pseudomonadota</taxon>
        <taxon>Alphaproteobacteria</taxon>
        <taxon>Rhodospirillales</taxon>
        <taxon>Azospirillaceae</taxon>
        <taxon>Azospirillum</taxon>
    </lineage>
</organism>
<feature type="transmembrane region" description="Helical" evidence="1">
    <location>
        <begin position="93"/>
        <end position="112"/>
    </location>
</feature>
<reference evidence="2 3" key="1">
    <citation type="submission" date="2023-06" db="EMBL/GenBank/DDBJ databases">
        <title>Azospirillum isscasensis sp.nov, a bacterium isolated from rhizosphere soil of rice.</title>
        <authorList>
            <person name="Wang H."/>
        </authorList>
    </citation>
    <scope>NUCLEOTIDE SEQUENCE [LARGE SCALE GENOMIC DNA]</scope>
    <source>
        <strain evidence="2 3">C340-1</strain>
    </source>
</reference>
<dbReference type="Proteomes" id="UP001227317">
    <property type="component" value="Unassembled WGS sequence"/>
</dbReference>
<feature type="transmembrane region" description="Helical" evidence="1">
    <location>
        <begin position="43"/>
        <end position="61"/>
    </location>
</feature>